<dbReference type="GO" id="GO:0003677">
    <property type="term" value="F:DNA binding"/>
    <property type="evidence" value="ECO:0007669"/>
    <property type="project" value="InterPro"/>
</dbReference>
<feature type="domain" description="Sugar fermentation stimulation protein C-terminal" evidence="2">
    <location>
        <begin position="80"/>
        <end position="219"/>
    </location>
</feature>
<accession>A0A0R1VZ71</accession>
<dbReference type="EMBL" id="AZFX01000036">
    <property type="protein sequence ID" value="KRM10623.1"/>
    <property type="molecule type" value="Genomic_DNA"/>
</dbReference>
<evidence type="ECO:0000313" key="5">
    <source>
        <dbReference type="Proteomes" id="UP000051315"/>
    </source>
</evidence>
<evidence type="ECO:0000256" key="1">
    <source>
        <dbReference type="HAMAP-Rule" id="MF_00095"/>
    </source>
</evidence>
<dbReference type="NCBIfam" id="TIGR00230">
    <property type="entry name" value="sfsA"/>
    <property type="match status" value="1"/>
</dbReference>
<dbReference type="Pfam" id="PF03749">
    <property type="entry name" value="SfsA"/>
    <property type="match status" value="1"/>
</dbReference>
<dbReference type="Pfam" id="PF17746">
    <property type="entry name" value="SfsA_N"/>
    <property type="match status" value="1"/>
</dbReference>
<dbReference type="RefSeq" id="WP_057823921.1">
    <property type="nucleotide sequence ID" value="NZ_AZFX01000036.1"/>
</dbReference>
<dbReference type="OrthoDB" id="9802365at2"/>
<comment type="caution">
    <text evidence="4">The sequence shown here is derived from an EMBL/GenBank/DDBJ whole genome shotgun (WGS) entry which is preliminary data.</text>
</comment>
<dbReference type="PATRIC" id="fig|1423735.3.peg.1273"/>
<dbReference type="InterPro" id="IPR041465">
    <property type="entry name" value="SfsA_N"/>
</dbReference>
<name>A0A0R1VZ71_9LACO</name>
<dbReference type="InterPro" id="IPR040452">
    <property type="entry name" value="SfsA_C"/>
</dbReference>
<evidence type="ECO:0000259" key="3">
    <source>
        <dbReference type="Pfam" id="PF17746"/>
    </source>
</evidence>
<dbReference type="CDD" id="cd22359">
    <property type="entry name" value="SfsA-like_bacterial"/>
    <property type="match status" value="1"/>
</dbReference>
<proteinExistence type="inferred from homology"/>
<dbReference type="Gene3D" id="2.40.50.580">
    <property type="match status" value="1"/>
</dbReference>
<dbReference type="Proteomes" id="UP000051315">
    <property type="component" value="Unassembled WGS sequence"/>
</dbReference>
<evidence type="ECO:0000259" key="2">
    <source>
        <dbReference type="Pfam" id="PF03749"/>
    </source>
</evidence>
<dbReference type="STRING" id="1423735.FC15_GL001226"/>
<sequence>MKYPEVSLATFVSRPNRFIAICQQGEQSLTVHVKNTGKCRELLISGVIVALTHSHAPQRKTAYDLIAVNKAGNWINIDSQVPNDLAALGLTSGQIQLPYPASVKHVRREVVYGDSRLDLAGEFSDERPYFVEVKGVTLEQDGLAAFPDAITTRGLKHVHTLMQAQLDGYQAFLLFVVQMSGMRKMTINTNLQPELTAAIATAQAAGVQVVAYDCFVAPELIELRQPIAFDLAAPFSQEPQPHENI</sequence>
<feature type="domain" description="SfsA N-terminal OB" evidence="3">
    <location>
        <begin position="12"/>
        <end position="77"/>
    </location>
</feature>
<protein>
    <recommendedName>
        <fullName evidence="1">Sugar fermentation stimulation protein homolog</fullName>
    </recommendedName>
</protein>
<dbReference type="Gene3D" id="3.40.1350.60">
    <property type="match status" value="1"/>
</dbReference>
<dbReference type="InterPro" id="IPR005224">
    <property type="entry name" value="SfsA"/>
</dbReference>
<organism evidence="4 5">
    <name type="scientific">Lapidilactobacillus concavus DSM 17758</name>
    <dbReference type="NCBI Taxonomy" id="1423735"/>
    <lineage>
        <taxon>Bacteria</taxon>
        <taxon>Bacillati</taxon>
        <taxon>Bacillota</taxon>
        <taxon>Bacilli</taxon>
        <taxon>Lactobacillales</taxon>
        <taxon>Lactobacillaceae</taxon>
        <taxon>Lapidilactobacillus</taxon>
    </lineage>
</organism>
<dbReference type="HAMAP" id="MF_00095">
    <property type="entry name" value="SfsA"/>
    <property type="match status" value="1"/>
</dbReference>
<reference evidence="4 5" key="1">
    <citation type="journal article" date="2015" name="Genome Announc.">
        <title>Expanding the biotechnology potential of lactobacilli through comparative genomics of 213 strains and associated genera.</title>
        <authorList>
            <person name="Sun Z."/>
            <person name="Harris H.M."/>
            <person name="McCann A."/>
            <person name="Guo C."/>
            <person name="Argimon S."/>
            <person name="Zhang W."/>
            <person name="Yang X."/>
            <person name="Jeffery I.B."/>
            <person name="Cooney J.C."/>
            <person name="Kagawa T.F."/>
            <person name="Liu W."/>
            <person name="Song Y."/>
            <person name="Salvetti E."/>
            <person name="Wrobel A."/>
            <person name="Rasinkangas P."/>
            <person name="Parkhill J."/>
            <person name="Rea M.C."/>
            <person name="O'Sullivan O."/>
            <person name="Ritari J."/>
            <person name="Douillard F.P."/>
            <person name="Paul Ross R."/>
            <person name="Yang R."/>
            <person name="Briner A.E."/>
            <person name="Felis G.E."/>
            <person name="de Vos W.M."/>
            <person name="Barrangou R."/>
            <person name="Klaenhammer T.R."/>
            <person name="Caufield P.W."/>
            <person name="Cui Y."/>
            <person name="Zhang H."/>
            <person name="O'Toole P.W."/>
        </authorList>
    </citation>
    <scope>NUCLEOTIDE SEQUENCE [LARGE SCALE GENOMIC DNA]</scope>
    <source>
        <strain evidence="4 5">DSM 17758</strain>
    </source>
</reference>
<keyword evidence="5" id="KW-1185">Reference proteome</keyword>
<dbReference type="PANTHER" id="PTHR30545:SF2">
    <property type="entry name" value="SUGAR FERMENTATION STIMULATION PROTEIN A"/>
    <property type="match status" value="1"/>
</dbReference>
<gene>
    <name evidence="1" type="primary">sfsA</name>
    <name evidence="4" type="ORF">FC15_GL001226</name>
</gene>
<evidence type="ECO:0000313" key="4">
    <source>
        <dbReference type="EMBL" id="KRM10623.1"/>
    </source>
</evidence>
<dbReference type="PANTHER" id="PTHR30545">
    <property type="entry name" value="SUGAR FERMENTATION STIMULATION PROTEIN A"/>
    <property type="match status" value="1"/>
</dbReference>
<dbReference type="AlphaFoldDB" id="A0A0R1VZ71"/>
<comment type="similarity">
    <text evidence="1">Belongs to the SfsA family.</text>
</comment>